<organism evidence="2 3">
    <name type="scientific">Liparis tanakae</name>
    <name type="common">Tanaka's snailfish</name>
    <dbReference type="NCBI Taxonomy" id="230148"/>
    <lineage>
        <taxon>Eukaryota</taxon>
        <taxon>Metazoa</taxon>
        <taxon>Chordata</taxon>
        <taxon>Craniata</taxon>
        <taxon>Vertebrata</taxon>
        <taxon>Euteleostomi</taxon>
        <taxon>Actinopterygii</taxon>
        <taxon>Neopterygii</taxon>
        <taxon>Teleostei</taxon>
        <taxon>Neoteleostei</taxon>
        <taxon>Acanthomorphata</taxon>
        <taxon>Eupercaria</taxon>
        <taxon>Perciformes</taxon>
        <taxon>Cottioidei</taxon>
        <taxon>Cottales</taxon>
        <taxon>Liparidae</taxon>
        <taxon>Liparis</taxon>
    </lineage>
</organism>
<feature type="region of interest" description="Disordered" evidence="1">
    <location>
        <begin position="1"/>
        <end position="22"/>
    </location>
</feature>
<keyword evidence="3" id="KW-1185">Reference proteome</keyword>
<dbReference type="EMBL" id="SRLO01000586">
    <property type="protein sequence ID" value="TNN51312.1"/>
    <property type="molecule type" value="Genomic_DNA"/>
</dbReference>
<proteinExistence type="predicted"/>
<dbReference type="Proteomes" id="UP000314294">
    <property type="component" value="Unassembled WGS sequence"/>
</dbReference>
<evidence type="ECO:0000313" key="3">
    <source>
        <dbReference type="Proteomes" id="UP000314294"/>
    </source>
</evidence>
<evidence type="ECO:0000313" key="2">
    <source>
        <dbReference type="EMBL" id="TNN51312.1"/>
    </source>
</evidence>
<accession>A0A4Z2GF76</accession>
<dbReference type="AlphaFoldDB" id="A0A4Z2GF76"/>
<protein>
    <submittedName>
        <fullName evidence="2">Uncharacterized protein</fullName>
    </submittedName>
</protein>
<name>A0A4Z2GF76_9TELE</name>
<reference evidence="2 3" key="1">
    <citation type="submission" date="2019-03" db="EMBL/GenBank/DDBJ databases">
        <title>First draft genome of Liparis tanakae, snailfish: a comprehensive survey of snailfish specific genes.</title>
        <authorList>
            <person name="Kim W."/>
            <person name="Song I."/>
            <person name="Jeong J.-H."/>
            <person name="Kim D."/>
            <person name="Kim S."/>
            <person name="Ryu S."/>
            <person name="Song J.Y."/>
            <person name="Lee S.K."/>
        </authorList>
    </citation>
    <scope>NUCLEOTIDE SEQUENCE [LARGE SCALE GENOMIC DNA]</scope>
    <source>
        <tissue evidence="2">Muscle</tissue>
    </source>
</reference>
<gene>
    <name evidence="2" type="ORF">EYF80_038476</name>
</gene>
<sequence>MASAPLAASSAETHAVTGPLAERQNLSTPCLVRLHTRTCDGGTVQQKSDEQSLNSQLNRLNLRFELGPLLYGHRGSYDGAGHPAGPAQGLLGADKHLDACCTRSKMVLESVASASG</sequence>
<evidence type="ECO:0000256" key="1">
    <source>
        <dbReference type="SAM" id="MobiDB-lite"/>
    </source>
</evidence>
<comment type="caution">
    <text evidence="2">The sequence shown here is derived from an EMBL/GenBank/DDBJ whole genome shotgun (WGS) entry which is preliminary data.</text>
</comment>